<dbReference type="Pfam" id="PF09458">
    <property type="entry name" value="H_lectin"/>
    <property type="match status" value="1"/>
</dbReference>
<proteinExistence type="predicted"/>
<evidence type="ECO:0000259" key="1">
    <source>
        <dbReference type="Pfam" id="PF09458"/>
    </source>
</evidence>
<dbReference type="OrthoDB" id="9013924at2"/>
<organism evidence="2 3">
    <name type="scientific">Burkholderia stabilis</name>
    <dbReference type="NCBI Taxonomy" id="95485"/>
    <lineage>
        <taxon>Bacteria</taxon>
        <taxon>Pseudomonadati</taxon>
        <taxon>Pseudomonadota</taxon>
        <taxon>Betaproteobacteria</taxon>
        <taxon>Burkholderiales</taxon>
        <taxon>Burkholderiaceae</taxon>
        <taxon>Burkholderia</taxon>
        <taxon>Burkholderia cepacia complex</taxon>
    </lineage>
</organism>
<dbReference type="InterPro" id="IPR037221">
    <property type="entry name" value="H-type_lectin_dom_sf"/>
</dbReference>
<dbReference type="InterPro" id="IPR019019">
    <property type="entry name" value="H-type_lectin_domain"/>
</dbReference>
<dbReference type="GO" id="GO:0030246">
    <property type="term" value="F:carbohydrate binding"/>
    <property type="evidence" value="ECO:0007669"/>
    <property type="project" value="UniProtKB-KW"/>
</dbReference>
<evidence type="ECO:0000313" key="2">
    <source>
        <dbReference type="EMBL" id="RXV73831.1"/>
    </source>
</evidence>
<comment type="caution">
    <text evidence="2">The sequence shown here is derived from an EMBL/GenBank/DDBJ whole genome shotgun (WGS) entry which is preliminary data.</text>
</comment>
<dbReference type="EMBL" id="QWEX01000001">
    <property type="protein sequence ID" value="RXV73831.1"/>
    <property type="molecule type" value="Genomic_DNA"/>
</dbReference>
<protein>
    <submittedName>
        <fullName evidence="2">H-type lectin domain protein</fullName>
    </submittedName>
</protein>
<name>A0A4Q2AXH9_9BURK</name>
<sequence>MQCRLIHKELKMLERIVAKQAVGSVPGGDQNSWINPPFNAQITFPGTFSTAPIVVVTALQDPNDSTNYPDTFSVTVTQVTTTGFNVNITREDKVFPNYSGSDWGQNLYVSYIAEVPSQ</sequence>
<evidence type="ECO:0000313" key="3">
    <source>
        <dbReference type="Proteomes" id="UP000289650"/>
    </source>
</evidence>
<dbReference type="SUPFAM" id="SSF141086">
    <property type="entry name" value="Agglutinin HPA-like"/>
    <property type="match status" value="1"/>
</dbReference>
<keyword evidence="2" id="KW-0430">Lectin</keyword>
<gene>
    <name evidence="2" type="ORF">D1006_16830</name>
</gene>
<dbReference type="Proteomes" id="UP000289650">
    <property type="component" value="Unassembled WGS sequence"/>
</dbReference>
<dbReference type="AlphaFoldDB" id="A0A4Q2AXH9"/>
<feature type="domain" description="H-type lectin" evidence="1">
    <location>
        <begin position="40"/>
        <end position="93"/>
    </location>
</feature>
<dbReference type="Gene3D" id="2.60.40.2080">
    <property type="match status" value="1"/>
</dbReference>
<dbReference type="GO" id="GO:0007155">
    <property type="term" value="P:cell adhesion"/>
    <property type="evidence" value="ECO:0007669"/>
    <property type="project" value="InterPro"/>
</dbReference>
<reference evidence="2 3" key="1">
    <citation type="submission" date="2018-08" db="EMBL/GenBank/DDBJ databases">
        <title>Mountain-cultivated ginseng endophyte, Burkholderia stabilis and its activity against ginseng root rot disease.</title>
        <authorList>
            <person name="Tapan Kumar M."/>
            <person name="Bae H."/>
            <person name="Shanmugam G."/>
            <person name="Jeon J."/>
        </authorList>
    </citation>
    <scope>NUCLEOTIDE SEQUENCE [LARGE SCALE GENOMIC DNA]</scope>
    <source>
        <strain evidence="2 3">EB159</strain>
    </source>
</reference>
<accession>A0A4Q2AXH9</accession>